<dbReference type="PROSITE" id="PS00855">
    <property type="entry name" value="SPASE_II"/>
    <property type="match status" value="1"/>
</dbReference>
<dbReference type="NCBIfam" id="TIGR00077">
    <property type="entry name" value="lspA"/>
    <property type="match status" value="1"/>
</dbReference>
<evidence type="ECO:0000313" key="13">
    <source>
        <dbReference type="Proteomes" id="UP000245539"/>
    </source>
</evidence>
<dbReference type="GO" id="GO:0004190">
    <property type="term" value="F:aspartic-type endopeptidase activity"/>
    <property type="evidence" value="ECO:0007669"/>
    <property type="project" value="UniProtKB-UniRule"/>
</dbReference>
<evidence type="ECO:0000256" key="4">
    <source>
        <dbReference type="ARBA" id="ARBA00022692"/>
    </source>
</evidence>
<evidence type="ECO:0000313" key="12">
    <source>
        <dbReference type="EMBL" id="PWQ93056.1"/>
    </source>
</evidence>
<dbReference type="AlphaFoldDB" id="A0A317C2Z1"/>
<evidence type="ECO:0000256" key="7">
    <source>
        <dbReference type="ARBA" id="ARBA00022989"/>
    </source>
</evidence>
<gene>
    <name evidence="9" type="primary">lspA</name>
    <name evidence="12" type="ORF">DKW60_18395</name>
</gene>
<dbReference type="EC" id="3.4.23.36" evidence="9"/>
<comment type="caution">
    <text evidence="12">The sequence shown here is derived from an EMBL/GenBank/DDBJ whole genome shotgun (WGS) entry which is preliminary data.</text>
</comment>
<dbReference type="GO" id="GO:0005886">
    <property type="term" value="C:plasma membrane"/>
    <property type="evidence" value="ECO:0007669"/>
    <property type="project" value="UniProtKB-SubCell"/>
</dbReference>
<feature type="transmembrane region" description="Helical" evidence="9">
    <location>
        <begin position="133"/>
        <end position="156"/>
    </location>
</feature>
<evidence type="ECO:0000256" key="11">
    <source>
        <dbReference type="RuleBase" id="RU004181"/>
    </source>
</evidence>
<keyword evidence="7 9" id="KW-1133">Transmembrane helix</keyword>
<name>A0A317C2Z1_9GAMM</name>
<reference evidence="12 13" key="1">
    <citation type="submission" date="2018-05" db="EMBL/GenBank/DDBJ databases">
        <title>Leucothrix arctica sp. nov., isolated from Arctic seawater.</title>
        <authorList>
            <person name="Choi A."/>
            <person name="Baek K."/>
        </authorList>
    </citation>
    <scope>NUCLEOTIDE SEQUENCE [LARGE SCALE GENOMIC DNA]</scope>
    <source>
        <strain evidence="12 13">JCM 18388</strain>
    </source>
</reference>
<dbReference type="Pfam" id="PF01252">
    <property type="entry name" value="Peptidase_A8"/>
    <property type="match status" value="1"/>
</dbReference>
<dbReference type="PRINTS" id="PR00781">
    <property type="entry name" value="LIPOSIGPTASE"/>
</dbReference>
<proteinExistence type="inferred from homology"/>
<comment type="function">
    <text evidence="9 10">This protein specifically catalyzes the removal of signal peptides from prolipoproteins.</text>
</comment>
<dbReference type="PANTHER" id="PTHR33695">
    <property type="entry name" value="LIPOPROTEIN SIGNAL PEPTIDASE"/>
    <property type="match status" value="1"/>
</dbReference>
<protein>
    <recommendedName>
        <fullName evidence="9">Lipoprotein signal peptidase</fullName>
        <ecNumber evidence="9">3.4.23.36</ecNumber>
    </recommendedName>
    <alternativeName>
        <fullName evidence="9">Prolipoprotein signal peptidase</fullName>
    </alternativeName>
    <alternativeName>
        <fullName evidence="9">Signal peptidase II</fullName>
        <shortName evidence="9">SPase II</shortName>
    </alternativeName>
</protein>
<dbReference type="PANTHER" id="PTHR33695:SF1">
    <property type="entry name" value="LIPOPROTEIN SIGNAL PEPTIDASE"/>
    <property type="match status" value="1"/>
</dbReference>
<dbReference type="OrthoDB" id="9810259at2"/>
<evidence type="ECO:0000256" key="8">
    <source>
        <dbReference type="ARBA" id="ARBA00023136"/>
    </source>
</evidence>
<sequence length="166" mass="18722">MLKWVWVSIVIVILDQLSKWMAVANLEEGVPNAVIPHLNMTLAYNYGAAFSFLGDQGGWQRWFFVVLSFAVSVYILYWLKKLDRSERWTAIALSLVLGGAFGNGIDRLLSGRVTDFIDFYVNFDLFFLNNGHFAIFNIADIAITIGAILLVVISFFPEKEEASTTN</sequence>
<comment type="pathway">
    <text evidence="9">Protein modification; lipoprotein biosynthesis (signal peptide cleavage).</text>
</comment>
<keyword evidence="2 9" id="KW-1003">Cell membrane</keyword>
<evidence type="ECO:0000256" key="9">
    <source>
        <dbReference type="HAMAP-Rule" id="MF_00161"/>
    </source>
</evidence>
<comment type="caution">
    <text evidence="9">Lacks conserved residue(s) required for the propagation of feature annotation.</text>
</comment>
<evidence type="ECO:0000256" key="2">
    <source>
        <dbReference type="ARBA" id="ARBA00022475"/>
    </source>
</evidence>
<evidence type="ECO:0000256" key="1">
    <source>
        <dbReference type="ARBA" id="ARBA00006139"/>
    </source>
</evidence>
<dbReference type="RefSeq" id="WP_109839128.1">
    <property type="nucleotide sequence ID" value="NZ_QGKM01000069.1"/>
</dbReference>
<keyword evidence="13" id="KW-1185">Reference proteome</keyword>
<dbReference type="GO" id="GO:0006508">
    <property type="term" value="P:proteolysis"/>
    <property type="evidence" value="ECO:0007669"/>
    <property type="project" value="UniProtKB-KW"/>
</dbReference>
<organism evidence="12 13">
    <name type="scientific">Leucothrix pacifica</name>
    <dbReference type="NCBI Taxonomy" id="1247513"/>
    <lineage>
        <taxon>Bacteria</taxon>
        <taxon>Pseudomonadati</taxon>
        <taxon>Pseudomonadota</taxon>
        <taxon>Gammaproteobacteria</taxon>
        <taxon>Thiotrichales</taxon>
        <taxon>Thiotrichaceae</taxon>
        <taxon>Leucothrix</taxon>
    </lineage>
</organism>
<feature type="active site" evidence="9">
    <location>
        <position position="140"/>
    </location>
</feature>
<comment type="subcellular location">
    <subcellularLocation>
        <location evidence="9">Cell membrane</location>
        <topology evidence="9">Multi-pass membrane protein</topology>
    </subcellularLocation>
</comment>
<evidence type="ECO:0000256" key="3">
    <source>
        <dbReference type="ARBA" id="ARBA00022670"/>
    </source>
</evidence>
<comment type="similarity">
    <text evidence="1 9 11">Belongs to the peptidase A8 family.</text>
</comment>
<keyword evidence="4 9" id="KW-0812">Transmembrane</keyword>
<dbReference type="Proteomes" id="UP000245539">
    <property type="component" value="Unassembled WGS sequence"/>
</dbReference>
<dbReference type="EMBL" id="QGKM01000069">
    <property type="protein sequence ID" value="PWQ93056.1"/>
    <property type="molecule type" value="Genomic_DNA"/>
</dbReference>
<evidence type="ECO:0000256" key="6">
    <source>
        <dbReference type="ARBA" id="ARBA00022801"/>
    </source>
</evidence>
<dbReference type="InterPro" id="IPR001872">
    <property type="entry name" value="Peptidase_A8"/>
</dbReference>
<feature type="transmembrane region" description="Helical" evidence="9">
    <location>
        <begin position="59"/>
        <end position="79"/>
    </location>
</feature>
<keyword evidence="8 9" id="KW-0472">Membrane</keyword>
<keyword evidence="6 9" id="KW-0378">Hydrolase</keyword>
<feature type="transmembrane region" description="Helical" evidence="9">
    <location>
        <begin position="88"/>
        <end position="105"/>
    </location>
</feature>
<feature type="active site" evidence="9">
    <location>
        <position position="115"/>
    </location>
</feature>
<keyword evidence="3 9" id="KW-0645">Protease</keyword>
<keyword evidence="5 9" id="KW-0064">Aspartyl protease</keyword>
<dbReference type="UniPathway" id="UPA00665"/>
<evidence type="ECO:0000256" key="10">
    <source>
        <dbReference type="RuleBase" id="RU000594"/>
    </source>
</evidence>
<comment type="catalytic activity">
    <reaction evidence="9 10">
        <text>Release of signal peptides from bacterial membrane prolipoproteins. Hydrolyzes -Xaa-Yaa-Zaa-|-(S,diacylglyceryl)Cys-, in which Xaa is hydrophobic (preferably Leu), and Yaa (Ala or Ser) and Zaa (Gly or Ala) have small, neutral side chains.</text>
        <dbReference type="EC" id="3.4.23.36"/>
    </reaction>
</comment>
<accession>A0A317C2Z1</accession>
<evidence type="ECO:0000256" key="5">
    <source>
        <dbReference type="ARBA" id="ARBA00022750"/>
    </source>
</evidence>
<dbReference type="HAMAP" id="MF_00161">
    <property type="entry name" value="LspA"/>
    <property type="match status" value="1"/>
</dbReference>